<evidence type="ECO:0000313" key="6">
    <source>
        <dbReference type="EMBL" id="OXU20017.1"/>
    </source>
</evidence>
<feature type="compositionally biased region" description="Polar residues" evidence="3">
    <location>
        <begin position="1902"/>
        <end position="1953"/>
    </location>
</feature>
<dbReference type="Gene3D" id="2.120.10.30">
    <property type="entry name" value="TolB, C-terminal domain"/>
    <property type="match status" value="7"/>
</dbReference>
<reference evidence="6 7" key="1">
    <citation type="journal article" date="2017" name="Curr. Biol.">
        <title>The Evolution of Venom by Co-option of Single-Copy Genes.</title>
        <authorList>
            <person name="Martinson E.O."/>
            <person name="Mrinalini"/>
            <person name="Kelkar Y.D."/>
            <person name="Chang C.H."/>
            <person name="Werren J.H."/>
        </authorList>
    </citation>
    <scope>NUCLEOTIDE SEQUENCE [LARGE SCALE GENOMIC DNA]</scope>
    <source>
        <strain evidence="6 7">Alberta</strain>
        <tissue evidence="6">Whole body</tissue>
    </source>
</reference>
<accession>A0A232ENW3</accession>
<keyword evidence="1" id="KW-0245">EGF-like domain</keyword>
<proteinExistence type="predicted"/>
<feature type="transmembrane region" description="Helical" evidence="4">
    <location>
        <begin position="399"/>
        <end position="424"/>
    </location>
</feature>
<dbReference type="InterPro" id="IPR009030">
    <property type="entry name" value="Growth_fac_rcpt_cys_sf"/>
</dbReference>
<protein>
    <recommendedName>
        <fullName evidence="5">EGF-like domain-containing protein</fullName>
    </recommendedName>
</protein>
<dbReference type="PANTHER" id="PTHR46513:SF13">
    <property type="entry name" value="EGF-LIKE DOMAIN-CONTAINING PROTEIN"/>
    <property type="match status" value="1"/>
</dbReference>
<gene>
    <name evidence="6" type="ORF">TSAR_011345</name>
</gene>
<evidence type="ECO:0000256" key="1">
    <source>
        <dbReference type="ARBA" id="ARBA00022536"/>
    </source>
</evidence>
<keyword evidence="4" id="KW-1133">Transmembrane helix</keyword>
<dbReference type="STRING" id="543379.A0A232ENW3"/>
<dbReference type="Pfam" id="PF14670">
    <property type="entry name" value="FXa_inhibition"/>
    <property type="match status" value="3"/>
</dbReference>
<dbReference type="SMART" id="SM00135">
    <property type="entry name" value="LY"/>
    <property type="match status" value="9"/>
</dbReference>
<evidence type="ECO:0000256" key="2">
    <source>
        <dbReference type="ARBA" id="ARBA00022737"/>
    </source>
</evidence>
<feature type="domain" description="EGF-like" evidence="5">
    <location>
        <begin position="2597"/>
        <end position="2641"/>
    </location>
</feature>
<sequence>MTVTRSTVVLYSVVISVIVGVCVGLGVWFLKPNDNSNYTTTESSVTTTTKDLNEPSDWPVDARAGLIVRTDTGIRVWNYHDEKWIDFRRGFYPVVDYYKNETLYYCTTSNYSPIRSTSRRFPDLKYPGDDWMVNALAVDDLTKKLYVYDETSGKIDLFDLQGKYMGIILSDLYMVKDIALDLRHGLLFILQSNKILRAGMDGEGLEVIVSSQGLDAFVADPSSALLYYSQGQEILAHNYFKSGSTYRLAVIEGAESIISLAILEDQLFYATRNSTKVVYTIQSFSLWRILKETGEFAEKILSKPGQDEQQRISAAKGYSANLQPIPENHPCAINKGGCEGYCFGVLHDQVGGTRLKLKRFIALMKRFWDGIGQCECVLTMATLDSVGLRTTASIWSNKSVLLAGGLITIAIAIIVTLCIVLPNFNDSNKVVENNEGIGDKENSLILIIENHGCLLTIWNVRDLNSTGTILKHNSTSNVDCYFDLFLNHSIYYNDNVKSIKSTSPSYPNMILPANFYSSLIEKPSHVPVVDFVNEKIYAISTRKSGEAPKLFVLDLWKPLYAILLADLDEPTDLALDPTMGLLFISQRSSIARVSMDGSNMTKILENPRLASVLSIDRSVKRIYWSSQSNIESVDYAGGNRQVITSITSLPLSLTVMRGQIIWLTINITGRKMLWTCRLNKTTGLCDSVRELQLNNNENMTKIKGYDSEEISSIMNSTSNPCATDNGGCEQFCLLSNSVSKGYSCACKSGQRLKEDKKSCVGSTDQDFLMYVQGAFARGKMFNHLGANDSEELRFGEAIYPVGLRLLPLDKYDTIYFAYDVRERLIYQVEKGSIVETSLIEYDRQPALVDIIPKSEALYLTTDWVSKLIYVCTNMAKKSSANEIRIYPYHYYANMEGYKILVQFEKKYRLGSIVAHPNRGYVFFIMAELGATSIQTRLVRINSDGTGKHFFLENERLQRFGLAIDFLDDRLYWFSKDGTELKSIKVDGSMDSLRSINISMISYPMSMSFDKNFAYVGNWTHVWCLDKATGASAVHLKHVNPDMQDFLSGVSYHNLAAQPIIDNHPCVIDKGGCQTFCFAVPDEKTPKKLNKKCGCFEGENLQFDGKSFEMALKKCFLWGGALVVITVAISVTLYLVLPGSNDGAKGTENSGNGGHGSNETNGESNNGAENGGNASNEENESGGENNIKAFPRTLVIKSGSCILTGMDVDNLSNRTFVHEDSSIGSDCQFDLYLRDSIFYNDHPESIKSTSVKYPEMTIPVNYYTSGFKQSWYTLAVDFVNKKVYAISTKISGEAYKLFVLDMLKQHYAIVLTDLDAPTDLVLDPAVGLLFISQQSSILRTSMDGSSPTTILNLPGLAPVVSLDRSTQRIYWATQSAIESVDYAGNGRRAVVKISTSPPTDLASIGNRIFWLTAVSASSNKKTLWTCQTKGESDACDSAEVVQLADDYNIGQIKAYDFQELYSVVRTKSNPCRKDNGGCEQLCLLSNSSSEGYSCACELGQKLKEDQKSCTGTIGQGFLMYVQGLFFRSRMMDHLGIKDEESRFGEAIYPVNVFTGPLNKAKVIHFAHDVREHLAYYVDDKDVRELSLVEISKKPFIIDSTSHSEIYIATDWVSKTIYFSMSSFEDWRRENSLRVYPYGYFSNNRYYKSLASYNDQYRIRSVVVHPNRGYVFYILTELNSDTSRLVRINSDGSDKQDFLENRRVREIGLSIDFLDDRLYWFSEDGTKLVNVKIDGSIDSLRSIDISMVSAPQTMTFDESFAYVSNWAGVWRLDKATGASAVRLKHVNPESREMLSGVSYHSPEAQPLIDNHPCAVNKGGCRRFCFAVPDSKEPVGLKKQCGCYDDETLQPDGRTSFAVIAIAVIVLLWLFLPGLNNKPEGEGNQGSTSTENSQSTESNESTEGAQSTESNESTEGVRSTESNESTEGLQSTESNESTEGVQSTESNESTEGVQSTESNESGESNEGENVEAFSRMLVFETSSCKLTALDVENLTNSSIIHEGFNSSQTCNFELYLKDSIFFINSTDTIKSTSDSYPEMKMPANEFSIGFNVVSYAMEVDFTNKKLYAISKDYTEDYKLFVLDLVKQHYSIILTDLFMPTDLALDPAVGLLFILHYSSILRVSMDGLSPTNIVQQPANSPLDPVVSVDRTEQRVYWSTYTRVESADYDGNDKRFFALVSVFPTHLRVIGSHLFWSNDSSLWTCQTDEKTSLCSSAKQLKLKDDEAIGEIKAYDFNEMYSIVNSKPNPCAKNNGGCEQLCLLSNSTSEGYSCACELGQKLKEDQKSCVGATDQGFLMYLQDNFIRGRMLDRLGINDNDEPRFGEVIYPVFTPSFTVEKAKVRHFAHDVHERVVYFADDIAVWKVSLVEIKKQLLRVEDFDCKLRLATDWVSKMIYVSMSSYDDVDTKINNELRVYLYDYYFNPIAVEYNRHYKSLLRYDDQYRLRSVVAHPNRGYVFYVLTEVKSNNSRLVRINSDGSDRQYFLDNRRVREIGLTIDFLEDRLCWFSEDGTKLESVKIDGSIDSLRSIDISMVSEPYSMTFDENFAYVSNFTCAWRLNKKTGDSAVHLKHVNPERNVNYPNLLAGVSYHSKAAQPILENHPCFVDNGGCEAFCFALPDSKEPTRLKKQCGCLEDETLRPDGRSCVKNV</sequence>
<dbReference type="SUPFAM" id="SSF57184">
    <property type="entry name" value="Growth factor receptor domain"/>
    <property type="match status" value="1"/>
</dbReference>
<feature type="region of interest" description="Disordered" evidence="3">
    <location>
        <begin position="1145"/>
        <end position="1184"/>
    </location>
</feature>
<feature type="domain" description="EGF-like" evidence="5">
    <location>
        <begin position="720"/>
        <end position="760"/>
    </location>
</feature>
<dbReference type="EMBL" id="NNAY01003075">
    <property type="protein sequence ID" value="OXU20017.1"/>
    <property type="molecule type" value="Genomic_DNA"/>
</dbReference>
<dbReference type="GO" id="GO:0017147">
    <property type="term" value="F:Wnt-protein binding"/>
    <property type="evidence" value="ECO:0007669"/>
    <property type="project" value="TreeGrafter"/>
</dbReference>
<feature type="compositionally biased region" description="Low complexity" evidence="3">
    <location>
        <begin position="1882"/>
        <end position="1901"/>
    </location>
</feature>
<dbReference type="InterPro" id="IPR000742">
    <property type="entry name" value="EGF"/>
</dbReference>
<organism evidence="6 7">
    <name type="scientific">Trichomalopsis sarcophagae</name>
    <dbReference type="NCBI Taxonomy" id="543379"/>
    <lineage>
        <taxon>Eukaryota</taxon>
        <taxon>Metazoa</taxon>
        <taxon>Ecdysozoa</taxon>
        <taxon>Arthropoda</taxon>
        <taxon>Hexapoda</taxon>
        <taxon>Insecta</taxon>
        <taxon>Pterygota</taxon>
        <taxon>Neoptera</taxon>
        <taxon>Endopterygota</taxon>
        <taxon>Hymenoptera</taxon>
        <taxon>Apocrita</taxon>
        <taxon>Proctotrupomorpha</taxon>
        <taxon>Chalcidoidea</taxon>
        <taxon>Pteromalidae</taxon>
        <taxon>Pteromalinae</taxon>
        <taxon>Trichomalopsis</taxon>
    </lineage>
</organism>
<dbReference type="SUPFAM" id="SSF57196">
    <property type="entry name" value="EGF/Laminin"/>
    <property type="match status" value="2"/>
</dbReference>
<evidence type="ECO:0000259" key="5">
    <source>
        <dbReference type="SMART" id="SM00181"/>
    </source>
</evidence>
<dbReference type="Proteomes" id="UP000215335">
    <property type="component" value="Unassembled WGS sequence"/>
</dbReference>
<dbReference type="InterPro" id="IPR050778">
    <property type="entry name" value="Cueball_EGF_LRP_Nidogen"/>
</dbReference>
<keyword evidence="7" id="KW-1185">Reference proteome</keyword>
<feature type="region of interest" description="Disordered" evidence="3">
    <location>
        <begin position="1877"/>
        <end position="1965"/>
    </location>
</feature>
<dbReference type="SUPFAM" id="SSF63825">
    <property type="entry name" value="YWTD domain"/>
    <property type="match status" value="7"/>
</dbReference>
<dbReference type="InterPro" id="IPR011042">
    <property type="entry name" value="6-blade_b-propeller_TolB-like"/>
</dbReference>
<evidence type="ECO:0000256" key="3">
    <source>
        <dbReference type="SAM" id="MobiDB-lite"/>
    </source>
</evidence>
<dbReference type="GO" id="GO:0042813">
    <property type="term" value="F:Wnt receptor activity"/>
    <property type="evidence" value="ECO:0007669"/>
    <property type="project" value="TreeGrafter"/>
</dbReference>
<feature type="domain" description="EGF-like" evidence="5">
    <location>
        <begin position="2244"/>
        <end position="2284"/>
    </location>
</feature>
<name>A0A232ENW3_9HYME</name>
<evidence type="ECO:0000313" key="7">
    <source>
        <dbReference type="Proteomes" id="UP000215335"/>
    </source>
</evidence>
<dbReference type="SMART" id="SM00181">
    <property type="entry name" value="EGF"/>
    <property type="match status" value="4"/>
</dbReference>
<dbReference type="GO" id="GO:0060070">
    <property type="term" value="P:canonical Wnt signaling pathway"/>
    <property type="evidence" value="ECO:0007669"/>
    <property type="project" value="TreeGrafter"/>
</dbReference>
<feature type="domain" description="EGF-like" evidence="5">
    <location>
        <begin position="1469"/>
        <end position="1509"/>
    </location>
</feature>
<keyword evidence="2" id="KW-0677">Repeat</keyword>
<feature type="compositionally biased region" description="Low complexity" evidence="3">
    <location>
        <begin position="1156"/>
        <end position="1184"/>
    </location>
</feature>
<keyword evidence="4" id="KW-0812">Transmembrane</keyword>
<dbReference type="PANTHER" id="PTHR46513">
    <property type="entry name" value="VITELLOGENIN RECEPTOR-LIKE PROTEIN-RELATED-RELATED"/>
    <property type="match status" value="1"/>
</dbReference>
<dbReference type="InterPro" id="IPR000033">
    <property type="entry name" value="LDLR_classB_rpt"/>
</dbReference>
<feature type="transmembrane region" description="Helical" evidence="4">
    <location>
        <begin position="6"/>
        <end position="30"/>
    </location>
</feature>
<keyword evidence="4" id="KW-0472">Membrane</keyword>
<dbReference type="GO" id="GO:0005886">
    <property type="term" value="C:plasma membrane"/>
    <property type="evidence" value="ECO:0007669"/>
    <property type="project" value="TreeGrafter"/>
</dbReference>
<comment type="caution">
    <text evidence="6">The sequence shown here is derived from an EMBL/GenBank/DDBJ whole genome shotgun (WGS) entry which is preliminary data.</text>
</comment>
<evidence type="ECO:0000256" key="4">
    <source>
        <dbReference type="SAM" id="Phobius"/>
    </source>
</evidence>
<feature type="transmembrane region" description="Helical" evidence="4">
    <location>
        <begin position="1115"/>
        <end position="1136"/>
    </location>
</feature>